<gene>
    <name evidence="1" type="ORF">C0Z18_01500</name>
</gene>
<accession>A0A2N7W384</accession>
<dbReference type="EMBL" id="PNYA01000001">
    <property type="protein sequence ID" value="PMS23868.1"/>
    <property type="molecule type" value="Genomic_DNA"/>
</dbReference>
<dbReference type="Proteomes" id="UP000235616">
    <property type="component" value="Unassembled WGS sequence"/>
</dbReference>
<evidence type="ECO:0000313" key="1">
    <source>
        <dbReference type="EMBL" id="PMS23868.1"/>
    </source>
</evidence>
<protein>
    <submittedName>
        <fullName evidence="1">Uncharacterized protein</fullName>
    </submittedName>
</protein>
<sequence>MSISDQVETKLPKEFEEWIPSVEQILRALGRRTYAYAPDTEFVRASHDARYVKTASPFQAHRFGPPLEFVRADGTLEFNWLYTVRVPSQAPIQGSPRKHHPVTVFR</sequence>
<reference evidence="1 2" key="1">
    <citation type="submission" date="2018-01" db="EMBL/GenBank/DDBJ databases">
        <title>Whole genome analyses suggest that Burkholderia sensu lato contains two further novel genera in the rhizoxinica-symbiotica group Mycetohabitans gen. nov., and Trinickia gen. nov.: implications for the evolution of diazotrophy and nodulation in the Burkholderiaceae.</title>
        <authorList>
            <person name="Estrada-de los Santos P."/>
            <person name="Palmer M."/>
            <person name="Chavez-Ramirez B."/>
            <person name="Beukes C."/>
            <person name="Steenkamp E.T."/>
            <person name="Hirsch A.M."/>
            <person name="Manyaka P."/>
            <person name="Maluk M."/>
            <person name="Lafos M."/>
            <person name="Crook M."/>
            <person name="Gross E."/>
            <person name="Simon M.F."/>
            <person name="Bueno dos Reis Junior F."/>
            <person name="Poole P.S."/>
            <person name="Venter S.N."/>
            <person name="James E.K."/>
        </authorList>
    </citation>
    <scope>NUCLEOTIDE SEQUENCE [LARGE SCALE GENOMIC DNA]</scope>
    <source>
        <strain evidence="1 2">GIMN1.004</strain>
    </source>
</reference>
<proteinExistence type="predicted"/>
<dbReference type="AlphaFoldDB" id="A0A2N7W384"/>
<comment type="caution">
    <text evidence="1">The sequence shown here is derived from an EMBL/GenBank/DDBJ whole genome shotgun (WGS) entry which is preliminary data.</text>
</comment>
<name>A0A2N7W384_9BURK</name>
<organism evidence="1 2">
    <name type="scientific">Trinickia dabaoshanensis</name>
    <dbReference type="NCBI Taxonomy" id="564714"/>
    <lineage>
        <taxon>Bacteria</taxon>
        <taxon>Pseudomonadati</taxon>
        <taxon>Pseudomonadota</taxon>
        <taxon>Betaproteobacteria</taxon>
        <taxon>Burkholderiales</taxon>
        <taxon>Burkholderiaceae</taxon>
        <taxon>Trinickia</taxon>
    </lineage>
</organism>
<keyword evidence="2" id="KW-1185">Reference proteome</keyword>
<evidence type="ECO:0000313" key="2">
    <source>
        <dbReference type="Proteomes" id="UP000235616"/>
    </source>
</evidence>